<keyword evidence="4 7" id="KW-0862">Zinc</keyword>
<keyword evidence="1 7" id="KW-0479">Metal-binding</keyword>
<dbReference type="InterPro" id="IPR023627">
    <property type="entry name" value="Rcmb_RecR"/>
</dbReference>
<comment type="function">
    <text evidence="7">May play a role in DNA repair. It seems to be involved in an RecBC-independent recombinational process of DNA repair. It may act with RecF and RecO.</text>
</comment>
<keyword evidence="6 7" id="KW-0234">DNA repair</keyword>
<gene>
    <name evidence="7 9" type="primary">recR</name>
    <name evidence="9" type="ORF">H8S23_01415</name>
</gene>
<keyword evidence="5 7" id="KW-0233">DNA recombination</keyword>
<keyword evidence="2 7" id="KW-0227">DNA damage</keyword>
<dbReference type="SUPFAM" id="SSF111304">
    <property type="entry name" value="Recombination protein RecR"/>
    <property type="match status" value="1"/>
</dbReference>
<dbReference type="RefSeq" id="WP_186886528.1">
    <property type="nucleotide sequence ID" value="NZ_JACONZ010000001.1"/>
</dbReference>
<dbReference type="SMART" id="SM00493">
    <property type="entry name" value="TOPRIM"/>
    <property type="match status" value="1"/>
</dbReference>
<evidence type="ECO:0000313" key="9">
    <source>
        <dbReference type="EMBL" id="MBC5580158.1"/>
    </source>
</evidence>
<dbReference type="PROSITE" id="PS01300">
    <property type="entry name" value="RECR"/>
    <property type="match status" value="1"/>
</dbReference>
<dbReference type="Pfam" id="PF13662">
    <property type="entry name" value="Toprim_4"/>
    <property type="match status" value="1"/>
</dbReference>
<feature type="zinc finger region" description="C4-type" evidence="7">
    <location>
        <begin position="58"/>
        <end position="73"/>
    </location>
</feature>
<dbReference type="Pfam" id="PF02132">
    <property type="entry name" value="RecR_ZnF"/>
    <property type="match status" value="1"/>
</dbReference>
<reference evidence="9" key="1">
    <citation type="submission" date="2020-08" db="EMBL/GenBank/DDBJ databases">
        <title>Genome public.</title>
        <authorList>
            <person name="Liu C."/>
            <person name="Sun Q."/>
        </authorList>
    </citation>
    <scope>NUCLEOTIDE SEQUENCE</scope>
    <source>
        <strain evidence="9">BX8</strain>
    </source>
</reference>
<dbReference type="Pfam" id="PF21176">
    <property type="entry name" value="RecR_HhH"/>
    <property type="match status" value="1"/>
</dbReference>
<dbReference type="NCBIfam" id="TIGR00615">
    <property type="entry name" value="recR"/>
    <property type="match status" value="1"/>
</dbReference>
<name>A0A923I4I8_9FIRM</name>
<dbReference type="Proteomes" id="UP000659630">
    <property type="component" value="Unassembled WGS sequence"/>
</dbReference>
<dbReference type="PROSITE" id="PS50880">
    <property type="entry name" value="TOPRIM"/>
    <property type="match status" value="1"/>
</dbReference>
<dbReference type="CDD" id="cd01025">
    <property type="entry name" value="TOPRIM_recR"/>
    <property type="match status" value="1"/>
</dbReference>
<comment type="caution">
    <text evidence="9">The sequence shown here is derived from an EMBL/GenBank/DDBJ whole genome shotgun (WGS) entry which is preliminary data.</text>
</comment>
<sequence length="199" mass="21417">MGANAAPLEKLIEEFSKLPGIGRKGASRLAYQVLAMDKAEALEFAQAITDAHTKIHRCSVCQNFTDGQVCPICAGEKRDKSTICVVESPRDVSAFERTREYKGVYHVLHGLISPMNGVGAEQLTVKELIARLAGDEVKEVIMATNPTVEGEATAMYLAKLIKPLGVKVSRLAYGLPVGGSLEYADPTTLGRSLLSRGEL</sequence>
<evidence type="ECO:0000256" key="1">
    <source>
        <dbReference type="ARBA" id="ARBA00022723"/>
    </source>
</evidence>
<evidence type="ECO:0000256" key="2">
    <source>
        <dbReference type="ARBA" id="ARBA00022763"/>
    </source>
</evidence>
<dbReference type="InterPro" id="IPR006171">
    <property type="entry name" value="TOPRIM_dom"/>
</dbReference>
<dbReference type="InterPro" id="IPR034137">
    <property type="entry name" value="TOPRIM_RecR"/>
</dbReference>
<evidence type="ECO:0000313" key="10">
    <source>
        <dbReference type="Proteomes" id="UP000659630"/>
    </source>
</evidence>
<dbReference type="GO" id="GO:0003677">
    <property type="term" value="F:DNA binding"/>
    <property type="evidence" value="ECO:0007669"/>
    <property type="project" value="UniProtKB-UniRule"/>
</dbReference>
<dbReference type="HAMAP" id="MF_00017">
    <property type="entry name" value="RecR"/>
    <property type="match status" value="1"/>
</dbReference>
<dbReference type="GO" id="GO:0008270">
    <property type="term" value="F:zinc ion binding"/>
    <property type="evidence" value="ECO:0007669"/>
    <property type="project" value="UniProtKB-KW"/>
</dbReference>
<organism evidence="9 10">
    <name type="scientific">Anaerofilum hominis</name>
    <dbReference type="NCBI Taxonomy" id="2763016"/>
    <lineage>
        <taxon>Bacteria</taxon>
        <taxon>Bacillati</taxon>
        <taxon>Bacillota</taxon>
        <taxon>Clostridia</taxon>
        <taxon>Eubacteriales</taxon>
        <taxon>Oscillospiraceae</taxon>
        <taxon>Anaerofilum</taxon>
    </lineage>
</organism>
<feature type="domain" description="Toprim" evidence="8">
    <location>
        <begin position="81"/>
        <end position="176"/>
    </location>
</feature>
<keyword evidence="3 7" id="KW-0863">Zinc-finger</keyword>
<dbReference type="Pfam" id="PF21175">
    <property type="entry name" value="RecR_C"/>
    <property type="match status" value="1"/>
</dbReference>
<evidence type="ECO:0000256" key="6">
    <source>
        <dbReference type="ARBA" id="ARBA00023204"/>
    </source>
</evidence>
<dbReference type="Gene3D" id="3.30.60.80">
    <property type="match status" value="1"/>
</dbReference>
<evidence type="ECO:0000259" key="8">
    <source>
        <dbReference type="PROSITE" id="PS50880"/>
    </source>
</evidence>
<dbReference type="AlphaFoldDB" id="A0A923I4I8"/>
<keyword evidence="10" id="KW-1185">Reference proteome</keyword>
<dbReference type="PANTHER" id="PTHR30446:SF0">
    <property type="entry name" value="RECOMBINATION PROTEIN RECR"/>
    <property type="match status" value="1"/>
</dbReference>
<dbReference type="EMBL" id="JACONZ010000001">
    <property type="protein sequence ID" value="MBC5580158.1"/>
    <property type="molecule type" value="Genomic_DNA"/>
</dbReference>
<comment type="similarity">
    <text evidence="7">Belongs to the RecR family.</text>
</comment>
<proteinExistence type="inferred from homology"/>
<dbReference type="Gene3D" id="1.10.8.420">
    <property type="entry name" value="RecR Domain 1"/>
    <property type="match status" value="1"/>
</dbReference>
<dbReference type="Gene3D" id="6.10.250.240">
    <property type="match status" value="1"/>
</dbReference>
<accession>A0A923I4I8</accession>
<dbReference type="InterPro" id="IPR000093">
    <property type="entry name" value="DNA_Rcmb_RecR"/>
</dbReference>
<dbReference type="InterPro" id="IPR015967">
    <property type="entry name" value="Rcmb_RecR_Znf"/>
</dbReference>
<dbReference type="GO" id="GO:0006310">
    <property type="term" value="P:DNA recombination"/>
    <property type="evidence" value="ECO:0007669"/>
    <property type="project" value="UniProtKB-UniRule"/>
</dbReference>
<dbReference type="PANTHER" id="PTHR30446">
    <property type="entry name" value="RECOMBINATION PROTEIN RECR"/>
    <property type="match status" value="1"/>
</dbReference>
<evidence type="ECO:0000256" key="5">
    <source>
        <dbReference type="ARBA" id="ARBA00023172"/>
    </source>
</evidence>
<evidence type="ECO:0000256" key="7">
    <source>
        <dbReference type="HAMAP-Rule" id="MF_00017"/>
    </source>
</evidence>
<evidence type="ECO:0000256" key="4">
    <source>
        <dbReference type="ARBA" id="ARBA00022833"/>
    </source>
</evidence>
<protein>
    <recommendedName>
        <fullName evidence="7">Recombination protein RecR</fullName>
    </recommendedName>
</protein>
<dbReference type="Gene3D" id="3.40.1360.10">
    <property type="match status" value="1"/>
</dbReference>
<evidence type="ECO:0000256" key="3">
    <source>
        <dbReference type="ARBA" id="ARBA00022771"/>
    </source>
</evidence>
<dbReference type="GO" id="GO:0006281">
    <property type="term" value="P:DNA repair"/>
    <property type="evidence" value="ECO:0007669"/>
    <property type="project" value="UniProtKB-UniRule"/>
</dbReference>